<organism evidence="2 3">
    <name type="scientific">Diacronema lutheri</name>
    <name type="common">Unicellular marine alga</name>
    <name type="synonym">Monochrysis lutheri</name>
    <dbReference type="NCBI Taxonomy" id="2081491"/>
    <lineage>
        <taxon>Eukaryota</taxon>
        <taxon>Haptista</taxon>
        <taxon>Haptophyta</taxon>
        <taxon>Pavlovophyceae</taxon>
        <taxon>Pavlovales</taxon>
        <taxon>Pavlovaceae</taxon>
        <taxon>Diacronema</taxon>
    </lineage>
</organism>
<dbReference type="OrthoDB" id="677168at2759"/>
<feature type="compositionally biased region" description="Polar residues" evidence="1">
    <location>
        <begin position="1"/>
        <end position="12"/>
    </location>
</feature>
<gene>
    <name evidence="2" type="ORF">KFE25_008300</name>
</gene>
<evidence type="ECO:0000313" key="3">
    <source>
        <dbReference type="Proteomes" id="UP000751190"/>
    </source>
</evidence>
<reference evidence="2" key="1">
    <citation type="submission" date="2021-05" db="EMBL/GenBank/DDBJ databases">
        <title>The genome of the haptophyte Pavlova lutheri (Diacronema luteri, Pavlovales) - a model for lipid biosynthesis in eukaryotic algae.</title>
        <authorList>
            <person name="Hulatt C.J."/>
            <person name="Posewitz M.C."/>
        </authorList>
    </citation>
    <scope>NUCLEOTIDE SEQUENCE</scope>
    <source>
        <strain evidence="2">NIVA-4/92</strain>
    </source>
</reference>
<feature type="region of interest" description="Disordered" evidence="1">
    <location>
        <begin position="1"/>
        <end position="63"/>
    </location>
</feature>
<comment type="caution">
    <text evidence="2">The sequence shown here is derived from an EMBL/GenBank/DDBJ whole genome shotgun (WGS) entry which is preliminary data.</text>
</comment>
<dbReference type="AlphaFoldDB" id="A0A8J5XP41"/>
<protein>
    <submittedName>
        <fullName evidence="2">Uncharacterized protein</fullName>
    </submittedName>
</protein>
<dbReference type="Proteomes" id="UP000751190">
    <property type="component" value="Unassembled WGS sequence"/>
</dbReference>
<accession>A0A8J5XP41</accession>
<name>A0A8J5XP41_DIALT</name>
<evidence type="ECO:0000313" key="2">
    <source>
        <dbReference type="EMBL" id="KAG8466921.1"/>
    </source>
</evidence>
<feature type="compositionally biased region" description="Pro residues" evidence="1">
    <location>
        <begin position="34"/>
        <end position="56"/>
    </location>
</feature>
<evidence type="ECO:0000256" key="1">
    <source>
        <dbReference type="SAM" id="MobiDB-lite"/>
    </source>
</evidence>
<dbReference type="EMBL" id="JAGTXO010000007">
    <property type="protein sequence ID" value="KAG8466921.1"/>
    <property type="molecule type" value="Genomic_DNA"/>
</dbReference>
<keyword evidence="3" id="KW-1185">Reference proteome</keyword>
<sequence length="1050" mass="116953">MGANDENGTLEASSAEPLKVPAAEVPSKLSKPEPATPPAPPPPQRAPAPPPPPPSAAAPAAPAVPLARGAKVDGPQGAHGVRVREAMAKAEGAEYALYWTYEEAHEHYRNTGYYSLDGELLSMAINMTATVVTLLDRCRSSGLPRFVRDIADVDAKLCALAPVRMAHGVKSLILLPQAHGSVLEIGTRADWEEPPEYEGVEEFTRSDRVTPRHVFEPTDVNMMKVTRNSAADYAIFWEYDEEADLLKLAKHYAIEGDCMARSSEVTFKPGVACVGTAWVDPSYRLVRDSTKLDIRTFLRADMINEYGVKSVAFTTFPNGVVETGTRTGWTALPNIDRFPTGERCHDFIVVALGRHGQFSREAMLKAFGAEYALYWTYEKEHERYRNTGYYSVHGELLATAINMTATVVTLFDRCRSSGLPSFVSNVANIKPAMCGLLPVRLEQGVQSLILLPQPNGGVLEIGTRQMWNEPPEYEGVDEFTRADQVTPRPPFNPTPDNMSKIITNSASDYAIFWAYDVRLDLLSLAKHHALDGDCMARSSEVTFKPGVACVGTAWVDPSYRLVRDSTNLDIRTFLRADMINEYGVKSVAFTTFPNGVVETGTRVGWTRAPNIDRDPRGKRCYDFILEERAKPALVSVTVDDDFLYAALLKCPSAEYALFWQYDDEQQHYRNTAYFSVDDVILSSAKGMTATVAGLLDRARTSGLPRFLRNVGDVSTKDCSLVSLRKQYDVLSAVLIPYVEGILELGTRRLWEEPPEIEGVHNFTRSDKLIARPPFEPTAANLRKVMANVAGDYAIFWTLDEEDKLIKLHSHEAYDGDCMARSSEVTFKPGVACIGTAWVDPTYCLVRDSTKLDIRVFLRADMINEYGIKSIGFCRFPNGVLEYGTTDGWEEAPSIDMDQHKRRCYDFLLTTARPAFNPSQEQLLKVMRYTDAAYAIFWLYAADINELRCAAYHSYDGSVMEMSRTFTFMPGVGCIGSAWVDPKYTFIKDATKLDIRNILRANLILNDGIKSICFTKFANGVVEYGTTKGWKVAPTIDTDEYGRRVKDFLAQ</sequence>
<proteinExistence type="predicted"/>